<gene>
    <name evidence="6" type="ORF">GCM10007390_42220</name>
</gene>
<sequence>MKTNNILIAAVTTFLLIACGGGEDNSLAGKQAELAKLKSEQSELNQKIKALETEVAKLDTTSKREDRAKAVTVSPVLSQNFQHYVEVQGTVDAKNSVMVSPKSGGVLTSVLVKEGDYVRQGATMARVDNSVMKESIAEVQNQLALANTVYEKQARLWEQKIGTEIQYLQAKNNKEALEKKIATLNTQLGQSNIAAPISGVVDQVIAKVGEMAAPGAPIARVVNLSNLKIVAKVADSYVASVKKGDEVIVKFPDLDQEYKARITFVSTTVDPLTRTFRIEANLPSSNSLKPNMLAQVQINDATKKDALVIDQNLVQSTENGTVVYVAENEGGKKVAKSRTVKTGLSYNGQIEILAGLKAGDEIITQGYQEVADGQAVIY</sequence>
<evidence type="ECO:0000313" key="6">
    <source>
        <dbReference type="EMBL" id="GHB82881.1"/>
    </source>
</evidence>
<dbReference type="InterPro" id="IPR058648">
    <property type="entry name" value="HH_CzcB-like"/>
</dbReference>
<keyword evidence="2" id="KW-0175">Coiled coil</keyword>
<feature type="coiled-coil region" evidence="2">
    <location>
        <begin position="160"/>
        <end position="187"/>
    </location>
</feature>
<dbReference type="GO" id="GO:1990281">
    <property type="term" value="C:efflux pump complex"/>
    <property type="evidence" value="ECO:0007669"/>
    <property type="project" value="TreeGrafter"/>
</dbReference>
<evidence type="ECO:0000256" key="1">
    <source>
        <dbReference type="ARBA" id="ARBA00009477"/>
    </source>
</evidence>
<protein>
    <submittedName>
        <fullName evidence="6">RND transporter</fullName>
    </submittedName>
</protein>
<dbReference type="InterPro" id="IPR058627">
    <property type="entry name" value="MdtA-like_C"/>
</dbReference>
<dbReference type="Gene3D" id="2.40.30.170">
    <property type="match status" value="1"/>
</dbReference>
<dbReference type="Pfam" id="PF25954">
    <property type="entry name" value="Beta-barrel_RND_2"/>
    <property type="match status" value="1"/>
</dbReference>
<organism evidence="6 7">
    <name type="scientific">Persicitalea jodogahamensis</name>
    <dbReference type="NCBI Taxonomy" id="402147"/>
    <lineage>
        <taxon>Bacteria</taxon>
        <taxon>Pseudomonadati</taxon>
        <taxon>Bacteroidota</taxon>
        <taxon>Cytophagia</taxon>
        <taxon>Cytophagales</taxon>
        <taxon>Spirosomataceae</taxon>
        <taxon>Persicitalea</taxon>
    </lineage>
</organism>
<accession>A0A8J3D6V2</accession>
<feature type="domain" description="CusB-like beta-barrel" evidence="4">
    <location>
        <begin position="229"/>
        <end position="301"/>
    </location>
</feature>
<dbReference type="NCBIfam" id="TIGR01730">
    <property type="entry name" value="RND_mfp"/>
    <property type="match status" value="1"/>
</dbReference>
<name>A0A8J3D6V2_9BACT</name>
<comment type="similarity">
    <text evidence="1">Belongs to the membrane fusion protein (MFP) (TC 8.A.1) family.</text>
</comment>
<evidence type="ECO:0000313" key="7">
    <source>
        <dbReference type="Proteomes" id="UP000598271"/>
    </source>
</evidence>
<dbReference type="PROSITE" id="PS51257">
    <property type="entry name" value="PROKAR_LIPOPROTEIN"/>
    <property type="match status" value="1"/>
</dbReference>
<dbReference type="Proteomes" id="UP000598271">
    <property type="component" value="Unassembled WGS sequence"/>
</dbReference>
<dbReference type="PANTHER" id="PTHR30469">
    <property type="entry name" value="MULTIDRUG RESISTANCE PROTEIN MDTA"/>
    <property type="match status" value="1"/>
</dbReference>
<evidence type="ECO:0000259" key="4">
    <source>
        <dbReference type="Pfam" id="PF25954"/>
    </source>
</evidence>
<dbReference type="Gene3D" id="2.40.420.20">
    <property type="match status" value="1"/>
</dbReference>
<dbReference type="Pfam" id="PF25893">
    <property type="entry name" value="HH_CzcB"/>
    <property type="match status" value="1"/>
</dbReference>
<comment type="caution">
    <text evidence="6">The sequence shown here is derived from an EMBL/GenBank/DDBJ whole genome shotgun (WGS) entry which is preliminary data.</text>
</comment>
<dbReference type="EMBL" id="BMXF01000005">
    <property type="protein sequence ID" value="GHB82881.1"/>
    <property type="molecule type" value="Genomic_DNA"/>
</dbReference>
<evidence type="ECO:0000259" key="5">
    <source>
        <dbReference type="Pfam" id="PF25967"/>
    </source>
</evidence>
<dbReference type="InterPro" id="IPR006143">
    <property type="entry name" value="RND_pump_MFP"/>
</dbReference>
<reference evidence="6 7" key="1">
    <citation type="journal article" date="2014" name="Int. J. Syst. Evol. Microbiol.">
        <title>Complete genome sequence of Corynebacterium casei LMG S-19264T (=DSM 44701T), isolated from a smear-ripened cheese.</title>
        <authorList>
            <consortium name="US DOE Joint Genome Institute (JGI-PGF)"/>
            <person name="Walter F."/>
            <person name="Albersmeier A."/>
            <person name="Kalinowski J."/>
            <person name="Ruckert C."/>
        </authorList>
    </citation>
    <scope>NUCLEOTIDE SEQUENCE [LARGE SCALE GENOMIC DNA]</scope>
    <source>
        <strain evidence="6 7">KCTC 12866</strain>
    </source>
</reference>
<dbReference type="InterPro" id="IPR058792">
    <property type="entry name" value="Beta-barrel_RND_2"/>
</dbReference>
<dbReference type="SUPFAM" id="SSF111369">
    <property type="entry name" value="HlyD-like secretion proteins"/>
    <property type="match status" value="1"/>
</dbReference>
<evidence type="ECO:0000259" key="3">
    <source>
        <dbReference type="Pfam" id="PF25893"/>
    </source>
</evidence>
<dbReference type="GO" id="GO:0015562">
    <property type="term" value="F:efflux transmembrane transporter activity"/>
    <property type="evidence" value="ECO:0007669"/>
    <property type="project" value="TreeGrafter"/>
</dbReference>
<dbReference type="PANTHER" id="PTHR30469:SF15">
    <property type="entry name" value="HLYD FAMILY OF SECRETION PROTEINS"/>
    <property type="match status" value="1"/>
</dbReference>
<dbReference type="AlphaFoldDB" id="A0A8J3D6V2"/>
<dbReference type="Gene3D" id="1.10.287.470">
    <property type="entry name" value="Helix hairpin bin"/>
    <property type="match status" value="1"/>
</dbReference>
<keyword evidence="7" id="KW-1185">Reference proteome</keyword>
<dbReference type="Pfam" id="PF25967">
    <property type="entry name" value="RND-MFP_C"/>
    <property type="match status" value="1"/>
</dbReference>
<evidence type="ECO:0000256" key="2">
    <source>
        <dbReference type="SAM" id="Coils"/>
    </source>
</evidence>
<dbReference type="RefSeq" id="WP_189567068.1">
    <property type="nucleotide sequence ID" value="NZ_BMXF01000005.1"/>
</dbReference>
<feature type="domain" description="CzcB-like alpha-helical hairpin" evidence="3">
    <location>
        <begin position="133"/>
        <end position="188"/>
    </location>
</feature>
<proteinExistence type="inferred from homology"/>
<feature type="coiled-coil region" evidence="2">
    <location>
        <begin position="27"/>
        <end position="61"/>
    </location>
</feature>
<dbReference type="Gene3D" id="2.40.50.100">
    <property type="match status" value="1"/>
</dbReference>
<feature type="domain" description="Multidrug resistance protein MdtA-like C-terminal permuted SH3" evidence="5">
    <location>
        <begin position="305"/>
        <end position="368"/>
    </location>
</feature>